<dbReference type="Proteomes" id="UP000220438">
    <property type="component" value="Unassembled WGS sequence"/>
</dbReference>
<dbReference type="InterPro" id="IPR045591">
    <property type="entry name" value="DUF6462"/>
</dbReference>
<dbReference type="EMBL" id="NOUW01000033">
    <property type="protein sequence ID" value="PDX88556.1"/>
    <property type="molecule type" value="Genomic_DNA"/>
</dbReference>
<evidence type="ECO:0000313" key="1">
    <source>
        <dbReference type="EMBL" id="PDX88556.1"/>
    </source>
</evidence>
<gene>
    <name evidence="1" type="ORF">CHR61_12735</name>
</gene>
<dbReference type="RefSeq" id="WP_097771650.1">
    <property type="nucleotide sequence ID" value="NZ_CAXSZA010000007.1"/>
</dbReference>
<comment type="caution">
    <text evidence="1">The sequence shown here is derived from an EMBL/GenBank/DDBJ whole genome shotgun (WGS) entry which is preliminary data.</text>
</comment>
<evidence type="ECO:0000313" key="2">
    <source>
        <dbReference type="Proteomes" id="UP000220438"/>
    </source>
</evidence>
<reference evidence="1 2" key="1">
    <citation type="journal article" date="2017" name="Front. Microbiol.">
        <title>New Insights into the Diversity of the Genus Faecalibacterium.</title>
        <authorList>
            <person name="Benevides L."/>
            <person name="Burman S."/>
            <person name="Martin R."/>
            <person name="Robert V."/>
            <person name="Thomas M."/>
            <person name="Miquel S."/>
            <person name="Chain F."/>
            <person name="Sokol H."/>
            <person name="Bermudez-Humaran L.G."/>
            <person name="Morrison M."/>
            <person name="Langella P."/>
            <person name="Azevedo V.A."/>
            <person name="Chatel J.M."/>
            <person name="Soares S."/>
        </authorList>
    </citation>
    <scope>NUCLEOTIDE SEQUENCE [LARGE SCALE GENOMIC DNA]</scope>
    <source>
        <strain evidence="1 2">AHMP21</strain>
    </source>
</reference>
<sequence>MTPKTETFTVPELEKILAGKKKKYIRYEEGITLYSMGKIPLRQLAQEAHALIYLKHAAVINTEILDEYIERYTLLERCGFEPTGWFDKDDFQAIYNFSTPDAVFALGTAVSDMSREVLRNIERMAGRAPGV</sequence>
<protein>
    <submittedName>
        <fullName evidence="1">Uncharacterized protein</fullName>
    </submittedName>
</protein>
<accession>A0A2A7BAZ9</accession>
<proteinExistence type="predicted"/>
<dbReference type="AlphaFoldDB" id="A0A2A7BAZ9"/>
<dbReference type="Pfam" id="PF20063">
    <property type="entry name" value="DUF6462"/>
    <property type="match status" value="1"/>
</dbReference>
<organism evidence="1 2">
    <name type="scientific">Faecalibacterium prausnitzii</name>
    <dbReference type="NCBI Taxonomy" id="853"/>
    <lineage>
        <taxon>Bacteria</taxon>
        <taxon>Bacillati</taxon>
        <taxon>Bacillota</taxon>
        <taxon>Clostridia</taxon>
        <taxon>Eubacteriales</taxon>
        <taxon>Oscillospiraceae</taxon>
        <taxon>Faecalibacterium</taxon>
    </lineage>
</organism>
<name>A0A2A7BAZ9_9FIRM</name>